<dbReference type="OrthoDB" id="1655249at2"/>
<evidence type="ECO:0000256" key="1">
    <source>
        <dbReference type="SAM" id="Phobius"/>
    </source>
</evidence>
<dbReference type="SUPFAM" id="SSF158560">
    <property type="entry name" value="BH3980-like"/>
    <property type="match status" value="1"/>
</dbReference>
<evidence type="ECO:0000313" key="3">
    <source>
        <dbReference type="Proteomes" id="UP000187608"/>
    </source>
</evidence>
<name>A0A1N7J337_9BACI</name>
<dbReference type="Proteomes" id="UP000187608">
    <property type="component" value="Unassembled WGS sequence"/>
</dbReference>
<dbReference type="RefSeq" id="WP_076557928.1">
    <property type="nucleotide sequence ID" value="NZ_FTOC01000003.1"/>
</dbReference>
<gene>
    <name evidence="2" type="ORF">SAMN05421687_103285</name>
</gene>
<protein>
    <submittedName>
        <fullName evidence="2">Uncharacterized protein</fullName>
    </submittedName>
</protein>
<dbReference type="AlphaFoldDB" id="A0A1N7J337"/>
<accession>A0A1N7J337</accession>
<keyword evidence="1" id="KW-1133">Transmembrane helix</keyword>
<sequence length="117" mass="13080">MLSETVDHLFKVQKHGRTAEEVFGDDPKGHAEDITGELPAMMTKKRISLVITGVQSDPGKTIHLGSFLVKAYILIPLGFLFIRYMGWTTFRDTKRSIEFLRPSLLEGAAFVCLRGSP</sequence>
<reference evidence="3" key="1">
    <citation type="submission" date="2017-01" db="EMBL/GenBank/DDBJ databases">
        <authorList>
            <person name="Varghese N."/>
            <person name="Submissions S."/>
        </authorList>
    </citation>
    <scope>NUCLEOTIDE SEQUENCE [LARGE SCALE GENOMIC DNA]</scope>
    <source>
        <strain evidence="3">DSM 23127</strain>
    </source>
</reference>
<proteinExistence type="predicted"/>
<dbReference type="EMBL" id="FTOC01000003">
    <property type="protein sequence ID" value="SIS43760.1"/>
    <property type="molecule type" value="Genomic_DNA"/>
</dbReference>
<keyword evidence="3" id="KW-1185">Reference proteome</keyword>
<keyword evidence="1" id="KW-0472">Membrane</keyword>
<keyword evidence="1" id="KW-0812">Transmembrane</keyword>
<organism evidence="2 3">
    <name type="scientific">Salimicrobium flavidum</name>
    <dbReference type="NCBI Taxonomy" id="570947"/>
    <lineage>
        <taxon>Bacteria</taxon>
        <taxon>Bacillati</taxon>
        <taxon>Bacillota</taxon>
        <taxon>Bacilli</taxon>
        <taxon>Bacillales</taxon>
        <taxon>Bacillaceae</taxon>
        <taxon>Salimicrobium</taxon>
    </lineage>
</organism>
<evidence type="ECO:0000313" key="2">
    <source>
        <dbReference type="EMBL" id="SIS43760.1"/>
    </source>
</evidence>
<feature type="transmembrane region" description="Helical" evidence="1">
    <location>
        <begin position="67"/>
        <end position="86"/>
    </location>
</feature>